<gene>
    <name evidence="4" type="ORF">WMO75_17860</name>
</gene>
<evidence type="ECO:0000256" key="1">
    <source>
        <dbReference type="ARBA" id="ARBA00022705"/>
    </source>
</evidence>
<dbReference type="Pfam" id="PF00226">
    <property type="entry name" value="DnaJ"/>
    <property type="match status" value="1"/>
</dbReference>
<dbReference type="PROSITE" id="PS00636">
    <property type="entry name" value="DNAJ_1"/>
    <property type="match status" value="1"/>
</dbReference>
<dbReference type="PANTHER" id="PTHR44145">
    <property type="entry name" value="DNAJ HOMOLOG SUBFAMILY A MEMBER 3, MITOCHONDRIAL"/>
    <property type="match status" value="1"/>
</dbReference>
<dbReference type="InterPro" id="IPR001623">
    <property type="entry name" value="DnaJ_domain"/>
</dbReference>
<feature type="domain" description="J" evidence="3">
    <location>
        <begin position="5"/>
        <end position="70"/>
    </location>
</feature>
<reference evidence="4 5" key="1">
    <citation type="submission" date="2024-03" db="EMBL/GenBank/DDBJ databases">
        <title>Human intestinal bacterial collection.</title>
        <authorList>
            <person name="Pauvert C."/>
            <person name="Hitch T.C.A."/>
            <person name="Clavel T."/>
        </authorList>
    </citation>
    <scope>NUCLEOTIDE SEQUENCE [LARGE SCALE GENOMIC DNA]</scope>
    <source>
        <strain evidence="4 5">CLA-AA-H95</strain>
    </source>
</reference>
<evidence type="ECO:0000313" key="5">
    <source>
        <dbReference type="Proteomes" id="UP001446032"/>
    </source>
</evidence>
<accession>A0ABV1APP7</accession>
<dbReference type="PANTHER" id="PTHR44145:SF3">
    <property type="entry name" value="DNAJ HOMOLOG SUBFAMILY A MEMBER 3, MITOCHONDRIAL"/>
    <property type="match status" value="1"/>
</dbReference>
<dbReference type="SUPFAM" id="SSF46565">
    <property type="entry name" value="Chaperone J-domain"/>
    <property type="match status" value="1"/>
</dbReference>
<evidence type="ECO:0000259" key="3">
    <source>
        <dbReference type="PROSITE" id="PS50076"/>
    </source>
</evidence>
<dbReference type="InterPro" id="IPR002939">
    <property type="entry name" value="DnaJ_C"/>
</dbReference>
<dbReference type="PRINTS" id="PR00625">
    <property type="entry name" value="JDOMAIN"/>
</dbReference>
<comment type="caution">
    <text evidence="4">The sequence shown here is derived from an EMBL/GenBank/DDBJ whole genome shotgun (WGS) entry which is preliminary data.</text>
</comment>
<dbReference type="InterPro" id="IPR018253">
    <property type="entry name" value="DnaJ_domain_CS"/>
</dbReference>
<organism evidence="4 5">
    <name type="scientific">Blautia intestinihominis</name>
    <dbReference type="NCBI Taxonomy" id="3133152"/>
    <lineage>
        <taxon>Bacteria</taxon>
        <taxon>Bacillati</taxon>
        <taxon>Bacillota</taxon>
        <taxon>Clostridia</taxon>
        <taxon>Lachnospirales</taxon>
        <taxon>Lachnospiraceae</taxon>
        <taxon>Blautia</taxon>
    </lineage>
</organism>
<protein>
    <submittedName>
        <fullName evidence="4">DnaJ C-terminal domain-containing protein</fullName>
    </submittedName>
</protein>
<evidence type="ECO:0000313" key="4">
    <source>
        <dbReference type="EMBL" id="MEQ2360155.1"/>
    </source>
</evidence>
<name>A0ABV1APP7_9FIRM</name>
<dbReference type="CDD" id="cd06257">
    <property type="entry name" value="DnaJ"/>
    <property type="match status" value="1"/>
</dbReference>
<dbReference type="CDD" id="cd10747">
    <property type="entry name" value="DnaJ_C"/>
    <property type="match status" value="1"/>
</dbReference>
<dbReference type="PROSITE" id="PS50076">
    <property type="entry name" value="DNAJ_2"/>
    <property type="match status" value="1"/>
</dbReference>
<dbReference type="InterPro" id="IPR036869">
    <property type="entry name" value="J_dom_sf"/>
</dbReference>
<dbReference type="Pfam" id="PF01556">
    <property type="entry name" value="DnaJ_C"/>
    <property type="match status" value="1"/>
</dbReference>
<keyword evidence="5" id="KW-1185">Reference proteome</keyword>
<dbReference type="InterPro" id="IPR051938">
    <property type="entry name" value="Apopto_cytoskel_mod"/>
</dbReference>
<keyword evidence="2" id="KW-0143">Chaperone</keyword>
<dbReference type="SMART" id="SM00271">
    <property type="entry name" value="DnaJ"/>
    <property type="match status" value="1"/>
</dbReference>
<dbReference type="EMBL" id="JBBMEI010000104">
    <property type="protein sequence ID" value="MEQ2360155.1"/>
    <property type="molecule type" value="Genomic_DNA"/>
</dbReference>
<keyword evidence="1" id="KW-0235">DNA replication</keyword>
<dbReference type="Gene3D" id="2.60.260.20">
    <property type="entry name" value="Urease metallochaperone UreE, N-terminal domain"/>
    <property type="match status" value="2"/>
</dbReference>
<dbReference type="RefSeq" id="WP_291580401.1">
    <property type="nucleotide sequence ID" value="NZ_JBBMEI010000104.1"/>
</dbReference>
<dbReference type="Proteomes" id="UP001446032">
    <property type="component" value="Unassembled WGS sequence"/>
</dbReference>
<dbReference type="Gene3D" id="1.10.287.110">
    <property type="entry name" value="DnaJ domain"/>
    <property type="match status" value="1"/>
</dbReference>
<dbReference type="InterPro" id="IPR008971">
    <property type="entry name" value="HSP40/DnaJ_pept-bd"/>
</dbReference>
<dbReference type="SUPFAM" id="SSF49493">
    <property type="entry name" value="HSP40/DnaJ peptide-binding domain"/>
    <property type="match status" value="2"/>
</dbReference>
<sequence length="354" mass="37866">MAKRDYYDVLGVGRNADAKEIKRAYRKLAKKYHPDMNPGDKNAEQKFKEITEAYNILSDDEKKKLYDQYGFAAFEEGAGAGGAYGGGQGFHGQGGFGSGFGGFGQGGSGYHEYHFENGNMGDMGDIFGDIFGNMFHGQSGSQSGSFGGQGFHSQSGFGGFGGRSTQAKGSDLHSEVSVSFEEAAFGCDRVMRLSDPSGNGVIQTLKVHVPAGIEDGKSIRLKGKGNPGFNGGPAGDLFLKVNVASKPGFERKGMDIYTTANIPFTTAVFGGEAKVTTLYGDVICKIPEGTQSGRKIRLKGKGIVSMKDSAVHGNQYVTVQIQVPQNLSPEAKEKLREFQQVLRKDTQKRRGSAA</sequence>
<proteinExistence type="predicted"/>
<evidence type="ECO:0000256" key="2">
    <source>
        <dbReference type="ARBA" id="ARBA00023186"/>
    </source>
</evidence>